<reference evidence="3 4" key="1">
    <citation type="submission" date="2020-11" db="EMBL/GenBank/DDBJ databases">
        <title>Carbohydrate-dependent, anaerobic sulfur respiration: A novel catabolism in halophilic archaea.</title>
        <authorList>
            <person name="Sorokin D.Y."/>
            <person name="Messina E."/>
            <person name="Smedile F."/>
            <person name="La Cono V."/>
            <person name="Hallsworth J.E."/>
            <person name="Yakimov M.M."/>
        </authorList>
    </citation>
    <scope>NUCLEOTIDE SEQUENCE [LARGE SCALE GENOMIC DNA]</scope>
    <source>
        <strain evidence="3 4">HSR12-2</strain>
    </source>
</reference>
<proteinExistence type="predicted"/>
<dbReference type="InterPro" id="IPR011050">
    <property type="entry name" value="Pectin_lyase_fold/virulence"/>
</dbReference>
<dbReference type="EMBL" id="CP064788">
    <property type="protein sequence ID" value="QSG07764.1"/>
    <property type="molecule type" value="Genomic_DNA"/>
</dbReference>
<feature type="region of interest" description="Disordered" evidence="1">
    <location>
        <begin position="23"/>
        <end position="43"/>
    </location>
</feature>
<dbReference type="AlphaFoldDB" id="A0A897N587"/>
<evidence type="ECO:0000313" key="4">
    <source>
        <dbReference type="Proteomes" id="UP000662973"/>
    </source>
</evidence>
<organism evidence="3 4">
    <name type="scientific">Halapricum desulfuricans</name>
    <dbReference type="NCBI Taxonomy" id="2841257"/>
    <lineage>
        <taxon>Archaea</taxon>
        <taxon>Methanobacteriati</taxon>
        <taxon>Methanobacteriota</taxon>
        <taxon>Stenosarchaea group</taxon>
        <taxon>Halobacteria</taxon>
        <taxon>Halobacteriales</taxon>
        <taxon>Haloarculaceae</taxon>
        <taxon>Halapricum</taxon>
    </lineage>
</organism>
<name>A0A897N587_9EURY</name>
<dbReference type="Proteomes" id="UP000662973">
    <property type="component" value="Chromosome"/>
</dbReference>
<dbReference type="SMART" id="SM00089">
    <property type="entry name" value="PKD"/>
    <property type="match status" value="1"/>
</dbReference>
<keyword evidence="4" id="KW-1185">Reference proteome</keyword>
<dbReference type="Pfam" id="PF18911">
    <property type="entry name" value="PKD_4"/>
    <property type="match status" value="1"/>
</dbReference>
<accession>A0A897N587</accession>
<dbReference type="KEGG" id="hds:HSR122_0353"/>
<dbReference type="InterPro" id="IPR035986">
    <property type="entry name" value="PKD_dom_sf"/>
</dbReference>
<evidence type="ECO:0000259" key="2">
    <source>
        <dbReference type="PROSITE" id="PS50093"/>
    </source>
</evidence>
<dbReference type="PROSITE" id="PS51257">
    <property type="entry name" value="PROKAR_LIPOPROTEIN"/>
    <property type="match status" value="1"/>
</dbReference>
<sequence>MKFSRRRYLVAASLAMAGCSGCGSPRTDDEPFDPNHTVAEGGSGDYETLVEAYEVADTGDVIGVGDGHYSLAPVVQTVGESPVGAFDTFEKTGLTIVGRSTDRTSLSFGSEQNILAMPSWQLWRLSIDSADTVVGPRANTFRACRIASPIMDPPGYGGPSHRFGENERLTTTGMPRRTSAEQTYHGLTFDRVLNGVEDLGFDPTGQEPIDALFENAYESGTLIELPPGEYRIESEHVGSTVSRFGLRGLGTSRRDVQIVPTSGMALKWLKAVGAGPHLLENLSFQERSDDKTQVSLWLTTSDGSVIKNVEWLGRTPPDKNIGYSLAAEVTEVDGVFVIDGIYAGLDEPATVVDYPNGVAFVRSGPTHEGEVILRNPVIHGRNSNATRSTAPTGVMTIQGGEFVNNQNTNIRFGAGDHPTKVSSATGSYVKVDGSRNSADAIRLNGGERVFSGAVFRDIHVEWTKDRGRAVIALPEFSSHGRTEFYDCVIHNDGQNTPTVKAAPTSISDDEVVFENCVFTGQGGGFITRDRPGSVIRNSCIDMPNASISGFKTENITNGDCALPKQPPSTTATITANKREGRSVTFTAMDSQGTIDSYRWDLDGETRTGRTITYTFDHAGTYTVTLTVEDTDGVTDSTTSELIVDYPELVR</sequence>
<dbReference type="SUPFAM" id="SSF51126">
    <property type="entry name" value="Pectin lyase-like"/>
    <property type="match status" value="2"/>
</dbReference>
<feature type="domain" description="PKD" evidence="2">
    <location>
        <begin position="566"/>
        <end position="643"/>
    </location>
</feature>
<dbReference type="CDD" id="cd00146">
    <property type="entry name" value="PKD"/>
    <property type="match status" value="1"/>
</dbReference>
<dbReference type="InterPro" id="IPR022409">
    <property type="entry name" value="PKD/Chitinase_dom"/>
</dbReference>
<dbReference type="PROSITE" id="PS50093">
    <property type="entry name" value="PKD"/>
    <property type="match status" value="1"/>
</dbReference>
<protein>
    <recommendedName>
        <fullName evidence="2">PKD domain-containing protein</fullName>
    </recommendedName>
</protein>
<evidence type="ECO:0000256" key="1">
    <source>
        <dbReference type="SAM" id="MobiDB-lite"/>
    </source>
</evidence>
<dbReference type="SUPFAM" id="SSF49299">
    <property type="entry name" value="PKD domain"/>
    <property type="match status" value="1"/>
</dbReference>
<evidence type="ECO:0000313" key="3">
    <source>
        <dbReference type="EMBL" id="QSG07764.1"/>
    </source>
</evidence>
<dbReference type="InterPro" id="IPR013783">
    <property type="entry name" value="Ig-like_fold"/>
</dbReference>
<dbReference type="InterPro" id="IPR000601">
    <property type="entry name" value="PKD_dom"/>
</dbReference>
<dbReference type="Gene3D" id="2.60.40.10">
    <property type="entry name" value="Immunoglobulins"/>
    <property type="match status" value="1"/>
</dbReference>
<gene>
    <name evidence="3" type="ORF">HSR122_0353</name>
</gene>